<evidence type="ECO:0000313" key="6">
    <source>
        <dbReference type="EMBL" id="GCC37569.1"/>
    </source>
</evidence>
<name>A0A401T4K3_CHIPU</name>
<dbReference type="FunFam" id="2.60.40.10:FF:000049">
    <property type="entry name" value="Leukocyte immunoglobulin-like receptor subfamily B member 1"/>
    <property type="match status" value="1"/>
</dbReference>
<dbReference type="GO" id="GO:0002764">
    <property type="term" value="P:immune response-regulating signaling pathway"/>
    <property type="evidence" value="ECO:0007669"/>
    <property type="project" value="TreeGrafter"/>
</dbReference>
<keyword evidence="3" id="KW-1133">Transmembrane helix</keyword>
<dbReference type="STRING" id="137246.A0A401T4K3"/>
<dbReference type="InterPro" id="IPR007110">
    <property type="entry name" value="Ig-like_dom"/>
</dbReference>
<keyword evidence="3" id="KW-0472">Membrane</keyword>
<keyword evidence="2" id="KW-0393">Immunoglobulin domain</keyword>
<evidence type="ECO:0000256" key="4">
    <source>
        <dbReference type="SAM" id="SignalP"/>
    </source>
</evidence>
<protein>
    <recommendedName>
        <fullName evidence="5">Ig-like domain-containing protein</fullName>
    </recommendedName>
</protein>
<dbReference type="InterPro" id="IPR013783">
    <property type="entry name" value="Ig-like_fold"/>
</dbReference>
<evidence type="ECO:0000259" key="5">
    <source>
        <dbReference type="PROSITE" id="PS50835"/>
    </source>
</evidence>
<dbReference type="SMART" id="SM00409">
    <property type="entry name" value="IG"/>
    <property type="match status" value="4"/>
</dbReference>
<feature type="signal peptide" evidence="4">
    <location>
        <begin position="1"/>
        <end position="16"/>
    </location>
</feature>
<feature type="chain" id="PRO_5019358824" description="Ig-like domain-containing protein" evidence="4">
    <location>
        <begin position="17"/>
        <end position="546"/>
    </location>
</feature>
<keyword evidence="4" id="KW-0732">Signal</keyword>
<dbReference type="PROSITE" id="PS50835">
    <property type="entry name" value="IG_LIKE"/>
    <property type="match status" value="2"/>
</dbReference>
<feature type="domain" description="Ig-like" evidence="5">
    <location>
        <begin position="124"/>
        <end position="214"/>
    </location>
</feature>
<gene>
    <name evidence="6" type="ORF">chiPu_0016073</name>
</gene>
<keyword evidence="7" id="KW-1185">Reference proteome</keyword>
<feature type="transmembrane region" description="Helical" evidence="3">
    <location>
        <begin position="524"/>
        <end position="544"/>
    </location>
</feature>
<dbReference type="PANTHER" id="PTHR11738:SF186">
    <property type="entry name" value="OSTEOCLAST-ASSOCIATED IMMUNOGLOBULIN-LIKE RECEPTOR"/>
    <property type="match status" value="1"/>
</dbReference>
<dbReference type="OrthoDB" id="8921166at2759"/>
<proteinExistence type="predicted"/>
<comment type="caution">
    <text evidence="6">The sequence shown here is derived from an EMBL/GenBank/DDBJ whole genome shotgun (WGS) entry which is preliminary data.</text>
</comment>
<sequence>MGVLTTLLMFVASLDAQVFALPQPTMTLDPPLKIILPGEEFLLTCHFPLTRCNVDFYRNYTDPISSFVEVSHVATFQNREDRKSIGHNSYMCKYQKFFDNNKTWEYSRLSEPTEIIITDVIPKPTISLEPASGAVTVGGEVQINCTSSYPSHIARLYKNNSRIPILTKNVSDSDQTVTFTIEDLETLDSGEYSCSFAKTLQGTEYTSSQSDTVKLNVTYDISKPTIHMEPAFGAISVGGRVQITCNSSSPSIASHLYKKYVNKPFDIHNNSGSEWSVTFNMQDLVPAESGKFCCSFMKMANEEVYETLCSNFVNIVVTAELPKPTISVVPASGVVTVGDSVQINCSSKYPCQTSHLNKKYGKTPVATRQVSDSEVSVTYKMRDLEPKESGLYACHCLATVKGAVYKSPPSDFMEINITDILPTARISVHPPSGVVNRGNTIRLTCSGSILSSGGWYYLHQVGEQSLSRSVAGFVQFTSFHVLTRAGTWKYKCQYARNVNETKHYSPTSEPVLVTVRDRNGASNVYFSPLYLFGFVLLGSLIILLTE</sequence>
<dbReference type="OMA" id="YTCLYES"/>
<dbReference type="Proteomes" id="UP000287033">
    <property type="component" value="Unassembled WGS sequence"/>
</dbReference>
<evidence type="ECO:0000313" key="7">
    <source>
        <dbReference type="Proteomes" id="UP000287033"/>
    </source>
</evidence>
<evidence type="ECO:0000256" key="2">
    <source>
        <dbReference type="ARBA" id="ARBA00023319"/>
    </source>
</evidence>
<evidence type="ECO:0000256" key="1">
    <source>
        <dbReference type="ARBA" id="ARBA00023157"/>
    </source>
</evidence>
<dbReference type="AlphaFoldDB" id="A0A401T4K3"/>
<accession>A0A401T4K3</accession>
<evidence type="ECO:0000256" key="3">
    <source>
        <dbReference type="SAM" id="Phobius"/>
    </source>
</evidence>
<keyword evidence="3" id="KW-0812">Transmembrane</keyword>
<dbReference type="SUPFAM" id="SSF48726">
    <property type="entry name" value="Immunoglobulin"/>
    <property type="match status" value="4"/>
</dbReference>
<dbReference type="Pfam" id="PF13927">
    <property type="entry name" value="Ig_3"/>
    <property type="match status" value="1"/>
</dbReference>
<keyword evidence="1" id="KW-1015">Disulfide bond</keyword>
<organism evidence="6 7">
    <name type="scientific">Chiloscyllium punctatum</name>
    <name type="common">Brownbanded bambooshark</name>
    <name type="synonym">Hemiscyllium punctatum</name>
    <dbReference type="NCBI Taxonomy" id="137246"/>
    <lineage>
        <taxon>Eukaryota</taxon>
        <taxon>Metazoa</taxon>
        <taxon>Chordata</taxon>
        <taxon>Craniata</taxon>
        <taxon>Vertebrata</taxon>
        <taxon>Chondrichthyes</taxon>
        <taxon>Elasmobranchii</taxon>
        <taxon>Galeomorphii</taxon>
        <taxon>Galeoidea</taxon>
        <taxon>Orectolobiformes</taxon>
        <taxon>Hemiscylliidae</taxon>
        <taxon>Chiloscyllium</taxon>
    </lineage>
</organism>
<reference evidence="6 7" key="1">
    <citation type="journal article" date="2018" name="Nat. Ecol. Evol.">
        <title>Shark genomes provide insights into elasmobranch evolution and the origin of vertebrates.</title>
        <authorList>
            <person name="Hara Y"/>
            <person name="Yamaguchi K"/>
            <person name="Onimaru K"/>
            <person name="Kadota M"/>
            <person name="Koyanagi M"/>
            <person name="Keeley SD"/>
            <person name="Tatsumi K"/>
            <person name="Tanaka K"/>
            <person name="Motone F"/>
            <person name="Kageyama Y"/>
            <person name="Nozu R"/>
            <person name="Adachi N"/>
            <person name="Nishimura O"/>
            <person name="Nakagawa R"/>
            <person name="Tanegashima C"/>
            <person name="Kiyatake I"/>
            <person name="Matsumoto R"/>
            <person name="Murakumo K"/>
            <person name="Nishida K"/>
            <person name="Terakita A"/>
            <person name="Kuratani S"/>
            <person name="Sato K"/>
            <person name="Hyodo S Kuraku.S."/>
        </authorList>
    </citation>
    <scope>NUCLEOTIDE SEQUENCE [LARGE SCALE GENOMIC DNA]</scope>
</reference>
<dbReference type="PANTHER" id="PTHR11738">
    <property type="entry name" value="MHC CLASS I NK CELL RECEPTOR"/>
    <property type="match status" value="1"/>
</dbReference>
<dbReference type="InterPro" id="IPR050412">
    <property type="entry name" value="Ig-like_Receptors_ImmuneReg"/>
</dbReference>
<dbReference type="Gene3D" id="2.60.40.10">
    <property type="entry name" value="Immunoglobulins"/>
    <property type="match status" value="4"/>
</dbReference>
<dbReference type="InterPro" id="IPR003599">
    <property type="entry name" value="Ig_sub"/>
</dbReference>
<dbReference type="InterPro" id="IPR036179">
    <property type="entry name" value="Ig-like_dom_sf"/>
</dbReference>
<dbReference type="EMBL" id="BEZZ01001019">
    <property type="protein sequence ID" value="GCC37569.1"/>
    <property type="molecule type" value="Genomic_DNA"/>
</dbReference>
<feature type="domain" description="Ig-like" evidence="5">
    <location>
        <begin position="324"/>
        <end position="394"/>
    </location>
</feature>